<evidence type="ECO:0000313" key="1">
    <source>
        <dbReference type="Proteomes" id="UP000887574"/>
    </source>
</evidence>
<reference evidence="2" key="1">
    <citation type="submission" date="2022-11" db="UniProtKB">
        <authorList>
            <consortium name="WormBaseParasite"/>
        </authorList>
    </citation>
    <scope>IDENTIFICATION</scope>
</reference>
<dbReference type="AlphaFoldDB" id="A0A915DJG4"/>
<organism evidence="1 2">
    <name type="scientific">Ditylenchus dipsaci</name>
    <dbReference type="NCBI Taxonomy" id="166011"/>
    <lineage>
        <taxon>Eukaryota</taxon>
        <taxon>Metazoa</taxon>
        <taxon>Ecdysozoa</taxon>
        <taxon>Nematoda</taxon>
        <taxon>Chromadorea</taxon>
        <taxon>Rhabditida</taxon>
        <taxon>Tylenchina</taxon>
        <taxon>Tylenchomorpha</taxon>
        <taxon>Sphaerularioidea</taxon>
        <taxon>Anguinidae</taxon>
        <taxon>Anguininae</taxon>
        <taxon>Ditylenchus</taxon>
    </lineage>
</organism>
<evidence type="ECO:0000313" key="2">
    <source>
        <dbReference type="WBParaSite" id="jg20640"/>
    </source>
</evidence>
<name>A0A915DJG4_9BILA</name>
<proteinExistence type="predicted"/>
<dbReference type="Proteomes" id="UP000887574">
    <property type="component" value="Unplaced"/>
</dbReference>
<sequence>MRVAPDLGSGQSSQEKGKYARKFVVVAEDADIGDVLPHGTANQIEGDYFLASVTDFFPLPFARCYSRRWRLPQLPILLQDYI</sequence>
<dbReference type="WBParaSite" id="jg20640">
    <property type="protein sequence ID" value="jg20640"/>
    <property type="gene ID" value="jg20640"/>
</dbReference>
<protein>
    <submittedName>
        <fullName evidence="2">Uncharacterized protein</fullName>
    </submittedName>
</protein>
<accession>A0A915DJG4</accession>
<keyword evidence="1" id="KW-1185">Reference proteome</keyword>